<gene>
    <name evidence="1" type="ORF">B9K05_12985</name>
</gene>
<reference evidence="1 2" key="1">
    <citation type="submission" date="2017-04" db="EMBL/GenBank/DDBJ databases">
        <title>Kefir bacterial isolates.</title>
        <authorList>
            <person name="Kim Y."/>
            <person name="Blasche S."/>
            <person name="Patil K.R."/>
        </authorList>
    </citation>
    <scope>NUCLEOTIDE SEQUENCE [LARGE SCALE GENOMIC DNA]</scope>
    <source>
        <strain evidence="1 2">KR-2</strain>
    </source>
</reference>
<keyword evidence="2" id="KW-1185">Reference proteome</keyword>
<proteinExistence type="predicted"/>
<organism evidence="1 2">
    <name type="scientific">Acetobacter syzygii</name>
    <dbReference type="NCBI Taxonomy" id="146476"/>
    <lineage>
        <taxon>Bacteria</taxon>
        <taxon>Pseudomonadati</taxon>
        <taxon>Pseudomonadota</taxon>
        <taxon>Alphaproteobacteria</taxon>
        <taxon>Acetobacterales</taxon>
        <taxon>Acetobacteraceae</taxon>
        <taxon>Acetobacter</taxon>
    </lineage>
</organism>
<dbReference type="RefSeq" id="WP_095352004.1">
    <property type="nucleotide sequence ID" value="NZ_JABUNT010000025.1"/>
</dbReference>
<accession>A0A270B8S5</accession>
<dbReference type="AlphaFoldDB" id="A0A270B8S5"/>
<evidence type="ECO:0000313" key="1">
    <source>
        <dbReference type="EMBL" id="PAL20556.1"/>
    </source>
</evidence>
<protein>
    <submittedName>
        <fullName evidence="1">Uncharacterized protein</fullName>
    </submittedName>
</protein>
<dbReference type="Proteomes" id="UP000216033">
    <property type="component" value="Unassembled WGS sequence"/>
</dbReference>
<sequence length="133" mass="15538">MLRQYYAGRWFAPSSNPLRVGPIRVWSIYRLPSMLHRASQSNAPLKWIVVAFRNGVYAAACREHKTGFWQDRFISGRSDTAVIRRLEDGFEMEISVSRLLCLDEEQGGTDYPDLPDVQRFHRHYRVMPHQEAV</sequence>
<name>A0A270B8S5_9PROT</name>
<dbReference type="OrthoDB" id="7220132at2"/>
<comment type="caution">
    <text evidence="1">The sequence shown here is derived from an EMBL/GenBank/DDBJ whole genome shotgun (WGS) entry which is preliminary data.</text>
</comment>
<dbReference type="EMBL" id="NDFP01000021">
    <property type="protein sequence ID" value="PAL20556.1"/>
    <property type="molecule type" value="Genomic_DNA"/>
</dbReference>
<evidence type="ECO:0000313" key="2">
    <source>
        <dbReference type="Proteomes" id="UP000216033"/>
    </source>
</evidence>